<evidence type="ECO:0000256" key="2">
    <source>
        <dbReference type="ARBA" id="ARBA00023125"/>
    </source>
</evidence>
<dbReference type="EMBL" id="RIAR02000002">
    <property type="protein sequence ID" value="NSL91192.1"/>
    <property type="molecule type" value="Genomic_DNA"/>
</dbReference>
<accession>A0A3S1B3D5</accession>
<dbReference type="GO" id="GO:0043565">
    <property type="term" value="F:sequence-specific DNA binding"/>
    <property type="evidence" value="ECO:0007669"/>
    <property type="project" value="InterPro"/>
</dbReference>
<reference evidence="4" key="1">
    <citation type="submission" date="2020-05" db="EMBL/GenBank/DDBJ databases">
        <title>Chitinophaga laudate sp. nov., isolated from a tropical peat swamp.</title>
        <authorList>
            <person name="Goh C.B.S."/>
            <person name="Lee M.S."/>
            <person name="Parimannan S."/>
            <person name="Pasbakhsh P."/>
            <person name="Yule C.M."/>
            <person name="Rajandas H."/>
            <person name="Loke S."/>
            <person name="Croft L."/>
            <person name="Tan J.B.L."/>
        </authorList>
    </citation>
    <scope>NUCLEOTIDE SEQUENCE</scope>
    <source>
        <strain evidence="4">Mgbs1</strain>
        <plasmid evidence="4">MgbsP1</plasmid>
    </source>
</reference>
<dbReference type="PANTHER" id="PTHR43280:SF28">
    <property type="entry name" value="HTH-TYPE TRANSCRIPTIONAL ACTIVATOR RHAS"/>
    <property type="match status" value="1"/>
</dbReference>
<comment type="caution">
    <text evidence="4">The sequence shown here is derived from an EMBL/GenBank/DDBJ whole genome shotgun (WGS) entry which is preliminary data.</text>
</comment>
<dbReference type="OrthoDB" id="9816011at2"/>
<dbReference type="PROSITE" id="PS01124">
    <property type="entry name" value="HTH_ARAC_FAMILY_2"/>
    <property type="match status" value="1"/>
</dbReference>
<dbReference type="SMART" id="SM00342">
    <property type="entry name" value="HTH_ARAC"/>
    <property type="match status" value="1"/>
</dbReference>
<dbReference type="SUPFAM" id="SSF46689">
    <property type="entry name" value="Homeodomain-like"/>
    <property type="match status" value="2"/>
</dbReference>
<proteinExistence type="predicted"/>
<dbReference type="Gene3D" id="1.10.10.60">
    <property type="entry name" value="Homeodomain-like"/>
    <property type="match status" value="2"/>
</dbReference>
<evidence type="ECO:0000256" key="1">
    <source>
        <dbReference type="ARBA" id="ARBA00023015"/>
    </source>
</evidence>
<sequence length="301" mass="34027">MYLQTLPKVFHAANEITPPVYPDHFLYAETMRQPYDSPAHPAGIGLLLSGGGTCGYYVNGGKNPVQAQQVFFINRGSRLAVSTGKEVAPVMLFFHSGMPDLIQYSLHYEDEKLLDAPFDSLPYDFSYLERMHTNPALHQTIISLIALGNSCSSFAALRADIIIRSLFEDLLKANREAFRRSQNIQAVKVATRREIFKRIALAREWLEAHYAGNVTLEDMAVIATMNSQHFLRMFKQAYLITPHQYQIELKLRKAVQLLETTLMPVQDICLEIGFESIFSFSVLFKERFGTPPAAFRKEAAG</sequence>
<dbReference type="PROSITE" id="PS00041">
    <property type="entry name" value="HTH_ARAC_FAMILY_1"/>
    <property type="match status" value="1"/>
</dbReference>
<dbReference type="InterPro" id="IPR009057">
    <property type="entry name" value="Homeodomain-like_sf"/>
</dbReference>
<dbReference type="InterPro" id="IPR018062">
    <property type="entry name" value="HTH_AraC-typ_CS"/>
</dbReference>
<keyword evidence="3" id="KW-0804">Transcription</keyword>
<dbReference type="Pfam" id="PF12833">
    <property type="entry name" value="HTH_18"/>
    <property type="match status" value="1"/>
</dbReference>
<keyword evidence="5" id="KW-1185">Reference proteome</keyword>
<protein>
    <submittedName>
        <fullName evidence="4">Helix-turn-helix transcriptional regulator</fullName>
    </submittedName>
</protein>
<dbReference type="GO" id="GO:0003700">
    <property type="term" value="F:DNA-binding transcription factor activity"/>
    <property type="evidence" value="ECO:0007669"/>
    <property type="project" value="InterPro"/>
</dbReference>
<organism evidence="4 5">
    <name type="scientific">Chitinophaga solisilvae</name>
    <dbReference type="NCBI Taxonomy" id="1233460"/>
    <lineage>
        <taxon>Bacteria</taxon>
        <taxon>Pseudomonadati</taxon>
        <taxon>Bacteroidota</taxon>
        <taxon>Chitinophagia</taxon>
        <taxon>Chitinophagales</taxon>
        <taxon>Chitinophagaceae</taxon>
        <taxon>Chitinophaga</taxon>
    </lineage>
</organism>
<keyword evidence="1" id="KW-0805">Transcription regulation</keyword>
<evidence type="ECO:0000313" key="4">
    <source>
        <dbReference type="EMBL" id="NSL91192.1"/>
    </source>
</evidence>
<gene>
    <name evidence="4" type="ORF">ECE50_030495</name>
</gene>
<keyword evidence="2" id="KW-0238">DNA-binding</keyword>
<name>A0A3S1B3D5_9BACT</name>
<dbReference type="PANTHER" id="PTHR43280">
    <property type="entry name" value="ARAC-FAMILY TRANSCRIPTIONAL REGULATOR"/>
    <property type="match status" value="1"/>
</dbReference>
<dbReference type="Proteomes" id="UP000281028">
    <property type="component" value="Unassembled WGS sequence"/>
</dbReference>
<evidence type="ECO:0000313" key="5">
    <source>
        <dbReference type="Proteomes" id="UP000281028"/>
    </source>
</evidence>
<keyword evidence="4" id="KW-0614">Plasmid</keyword>
<dbReference type="InterPro" id="IPR018060">
    <property type="entry name" value="HTH_AraC"/>
</dbReference>
<dbReference type="AlphaFoldDB" id="A0A3S1B3D5"/>
<geneLocation type="plasmid" evidence="4">
    <name>MgbsP1</name>
</geneLocation>
<evidence type="ECO:0000256" key="3">
    <source>
        <dbReference type="ARBA" id="ARBA00023163"/>
    </source>
</evidence>